<dbReference type="RefSeq" id="WP_143508247.1">
    <property type="nucleotide sequence ID" value="NZ_CP074126.1"/>
</dbReference>
<evidence type="ECO:0000313" key="1">
    <source>
        <dbReference type="EMBL" id="QUS57321.1"/>
    </source>
</evidence>
<proteinExistence type="predicted"/>
<protein>
    <submittedName>
        <fullName evidence="1">Uncharacterized protein</fullName>
    </submittedName>
</protein>
<keyword evidence="2" id="KW-1185">Reference proteome</keyword>
<reference evidence="1 2" key="1">
    <citation type="journal article" date="2021" name="Angew. Chem. Int. Ed. Engl.">
        <title>A novel family of nonribosomal peptides modulate collective behavior in Pseudovibrio bacteria isolated from marine sponges.</title>
        <authorList>
            <person name="Ioca L.P."/>
            <person name="Dai Y."/>
            <person name="Kunakom S."/>
            <person name="Diaz-Espinosa J."/>
            <person name="Krunic A."/>
            <person name="Crnkovic C.M."/>
            <person name="Orjala J."/>
            <person name="Sanchez L.M."/>
            <person name="Ferreira A.G."/>
            <person name="Berlinck R.G.S."/>
            <person name="Eustaquio A.S."/>
        </authorList>
    </citation>
    <scope>NUCLEOTIDE SEQUENCE [LARGE SCALE GENOMIC DNA]</scope>
    <source>
        <strain evidence="1 2">Ab134</strain>
    </source>
</reference>
<organism evidence="1 2">
    <name type="scientific">Pseudovibrio brasiliensis</name>
    <dbReference type="NCBI Taxonomy" id="1898042"/>
    <lineage>
        <taxon>Bacteria</taxon>
        <taxon>Pseudomonadati</taxon>
        <taxon>Pseudomonadota</taxon>
        <taxon>Alphaproteobacteria</taxon>
        <taxon>Hyphomicrobiales</taxon>
        <taxon>Stappiaceae</taxon>
        <taxon>Pseudovibrio</taxon>
    </lineage>
</organism>
<sequence length="133" mass="14673">MTSTLECLCGCGLQTKGGKFLPGHDQKLRAAIEQAVGGLSQLRELAETHLGYPINTELSDTSPTVPQRIWQFLLDLNGRQICDDCITVELRLKQRQQSQQTTKPLGLTSDFNRISGTCVRCQQIKDVIAAVSK</sequence>
<gene>
    <name evidence="1" type="ORF">KGB56_08010</name>
</gene>
<dbReference type="EMBL" id="CP074126">
    <property type="protein sequence ID" value="QUS57321.1"/>
    <property type="molecule type" value="Genomic_DNA"/>
</dbReference>
<accession>A0ABX8AUE2</accession>
<dbReference type="Proteomes" id="UP000680706">
    <property type="component" value="Chromosome"/>
</dbReference>
<name>A0ABX8AUE2_9HYPH</name>
<evidence type="ECO:0000313" key="2">
    <source>
        <dbReference type="Proteomes" id="UP000680706"/>
    </source>
</evidence>